<name>A0AAW0GUS5_MYOGA</name>
<dbReference type="PANTHER" id="PTHR24062">
    <property type="entry name" value="VOMERONASAL TYPE-1 RECEPTOR"/>
    <property type="match status" value="1"/>
</dbReference>
<keyword evidence="5 11" id="KW-0812">Transmembrane</keyword>
<evidence type="ECO:0000256" key="1">
    <source>
        <dbReference type="ARBA" id="ARBA00004651"/>
    </source>
</evidence>
<accession>A0AAW0GUS5</accession>
<dbReference type="GO" id="GO:0019236">
    <property type="term" value="P:response to pheromone"/>
    <property type="evidence" value="ECO:0007669"/>
    <property type="project" value="UniProtKB-KW"/>
</dbReference>
<evidence type="ECO:0000256" key="11">
    <source>
        <dbReference type="RuleBase" id="RU364061"/>
    </source>
</evidence>
<dbReference type="AlphaFoldDB" id="A0AAW0GUS5"/>
<dbReference type="Proteomes" id="UP001488838">
    <property type="component" value="Unassembled WGS sequence"/>
</dbReference>
<reference evidence="12 13" key="1">
    <citation type="journal article" date="2023" name="bioRxiv">
        <title>Conserved and derived expression patterns and positive selection on dental genes reveal complex evolutionary context of ever-growing rodent molars.</title>
        <authorList>
            <person name="Calamari Z.T."/>
            <person name="Song A."/>
            <person name="Cohen E."/>
            <person name="Akter M."/>
            <person name="Roy R.D."/>
            <person name="Hallikas O."/>
            <person name="Christensen M.M."/>
            <person name="Li P."/>
            <person name="Marangoni P."/>
            <person name="Jernvall J."/>
            <person name="Klein O.D."/>
        </authorList>
    </citation>
    <scope>NUCLEOTIDE SEQUENCE [LARGE SCALE GENOMIC DNA]</scope>
    <source>
        <strain evidence="12">V071</strain>
    </source>
</reference>
<evidence type="ECO:0000256" key="9">
    <source>
        <dbReference type="ARBA" id="ARBA00023170"/>
    </source>
</evidence>
<evidence type="ECO:0000256" key="7">
    <source>
        <dbReference type="ARBA" id="ARBA00023040"/>
    </source>
</evidence>
<comment type="caution">
    <text evidence="11">Lacks conserved residue(s) required for the propagation of feature annotation.</text>
</comment>
<comment type="similarity">
    <text evidence="2 11">Belongs to the G-protein coupled receptor 1 family.</text>
</comment>
<keyword evidence="6 11" id="KW-1133">Transmembrane helix</keyword>
<organism evidence="12 13">
    <name type="scientific">Myodes glareolus</name>
    <name type="common">Bank vole</name>
    <name type="synonym">Clethrionomys glareolus</name>
    <dbReference type="NCBI Taxonomy" id="447135"/>
    <lineage>
        <taxon>Eukaryota</taxon>
        <taxon>Metazoa</taxon>
        <taxon>Chordata</taxon>
        <taxon>Craniata</taxon>
        <taxon>Vertebrata</taxon>
        <taxon>Euteleostomi</taxon>
        <taxon>Mammalia</taxon>
        <taxon>Eutheria</taxon>
        <taxon>Euarchontoglires</taxon>
        <taxon>Glires</taxon>
        <taxon>Rodentia</taxon>
        <taxon>Myomorpha</taxon>
        <taxon>Muroidea</taxon>
        <taxon>Cricetidae</taxon>
        <taxon>Arvicolinae</taxon>
        <taxon>Myodes</taxon>
    </lineage>
</organism>
<evidence type="ECO:0000256" key="5">
    <source>
        <dbReference type="ARBA" id="ARBA00022692"/>
    </source>
</evidence>
<dbReference type="InterPro" id="IPR004072">
    <property type="entry name" value="Vmron_rcpt_1"/>
</dbReference>
<keyword evidence="9 11" id="KW-0675">Receptor</keyword>
<dbReference type="PRINTS" id="PR01534">
    <property type="entry name" value="VOMERONASL1R"/>
</dbReference>
<keyword evidence="4 11" id="KW-0589">Pheromone response</keyword>
<dbReference type="EMBL" id="JBBHLL010002809">
    <property type="protein sequence ID" value="KAK7795264.1"/>
    <property type="molecule type" value="Genomic_DNA"/>
</dbReference>
<feature type="transmembrane region" description="Helical" evidence="11">
    <location>
        <begin position="39"/>
        <end position="60"/>
    </location>
</feature>
<keyword evidence="7 11" id="KW-0297">G-protein coupled receptor</keyword>
<evidence type="ECO:0000313" key="13">
    <source>
        <dbReference type="Proteomes" id="UP001488838"/>
    </source>
</evidence>
<evidence type="ECO:0000256" key="8">
    <source>
        <dbReference type="ARBA" id="ARBA00023136"/>
    </source>
</evidence>
<keyword evidence="8 11" id="KW-0472">Membrane</keyword>
<sequence>MAFSIGDMLILLCRHKKLSRHLHSTRLSPKSSPGIRDTLTILLFFNIFVLMSFVDSIVSWSRTMFPDN</sequence>
<evidence type="ECO:0000256" key="6">
    <source>
        <dbReference type="ARBA" id="ARBA00022989"/>
    </source>
</evidence>
<keyword evidence="10 11" id="KW-0807">Transducer</keyword>
<comment type="subcellular location">
    <subcellularLocation>
        <location evidence="1 11">Cell membrane</location>
        <topology evidence="1 11">Multi-pass membrane protein</topology>
    </subcellularLocation>
</comment>
<gene>
    <name evidence="12" type="ORF">U0070_000349</name>
</gene>
<dbReference type="GO" id="GO:0016503">
    <property type="term" value="F:pheromone receptor activity"/>
    <property type="evidence" value="ECO:0007669"/>
    <property type="project" value="InterPro"/>
</dbReference>
<evidence type="ECO:0000256" key="3">
    <source>
        <dbReference type="ARBA" id="ARBA00022475"/>
    </source>
</evidence>
<proteinExistence type="inferred from homology"/>
<keyword evidence="3 11" id="KW-1003">Cell membrane</keyword>
<evidence type="ECO:0000256" key="2">
    <source>
        <dbReference type="ARBA" id="ARBA00010663"/>
    </source>
</evidence>
<keyword evidence="13" id="KW-1185">Reference proteome</keyword>
<evidence type="ECO:0000256" key="10">
    <source>
        <dbReference type="ARBA" id="ARBA00023224"/>
    </source>
</evidence>
<dbReference type="Pfam" id="PF03402">
    <property type="entry name" value="V1R"/>
    <property type="match status" value="1"/>
</dbReference>
<evidence type="ECO:0000256" key="4">
    <source>
        <dbReference type="ARBA" id="ARBA00022507"/>
    </source>
</evidence>
<evidence type="ECO:0000313" key="12">
    <source>
        <dbReference type="EMBL" id="KAK7795264.1"/>
    </source>
</evidence>
<comment type="caution">
    <text evidence="12">The sequence shown here is derived from an EMBL/GenBank/DDBJ whole genome shotgun (WGS) entry which is preliminary data.</text>
</comment>
<protein>
    <recommendedName>
        <fullName evidence="11">Vomeronasal type-1 receptor</fullName>
    </recommendedName>
</protein>
<dbReference type="GO" id="GO:0005886">
    <property type="term" value="C:plasma membrane"/>
    <property type="evidence" value="ECO:0007669"/>
    <property type="project" value="UniProtKB-SubCell"/>
</dbReference>